<dbReference type="OrthoDB" id="9793489at2"/>
<sequence length="371" mass="41313">MRKLVATIIGLFIVGYTCCQTPAAVNGLPNASPGISRQQTELIYEKSKSFPENTQLSVAIINSGVVKFFGIKRNNDTIQQINNRHKIFEIGSISKVFTSTLLASFVENGKLELNDPIQDFTDIEMNIGEKITFKQLANHTSGLPRLPSNLNLLFVDPSNPYKNYDQKKLKEYLTEEMKLQRSPGDGFEYSNLGAGLLGYLLAHISNKTYEELLNEHIFSRYEMASSTTNRDEVKNRLIKGLDGKGDETSNWDLNVLVGAGGILSSANDLARFALAQFDTNNTELNLTRQPTFTVSDQMQMGLGWHIIKANNGKNEIFWHNGGTGGYTSSMALDTENKHGIIILSNVSAFHQKTGKIDDLCFGLMNTLWKQN</sequence>
<dbReference type="InterPro" id="IPR012338">
    <property type="entry name" value="Beta-lactam/transpept-like"/>
</dbReference>
<dbReference type="PROSITE" id="PS00336">
    <property type="entry name" value="BETA_LACTAMASE_C"/>
    <property type="match status" value="1"/>
</dbReference>
<proteinExistence type="inferred from homology"/>
<keyword evidence="2 5" id="KW-0378">Hydrolase</keyword>
<dbReference type="InterPro" id="IPR001586">
    <property type="entry name" value="Beta-lactam_class-C_AS"/>
</dbReference>
<dbReference type="EC" id="3.5.2.6" evidence="5"/>
<keyword evidence="3 5" id="KW-0046">Antibiotic resistance</keyword>
<accession>A0A1M6CWD7</accession>
<evidence type="ECO:0000256" key="3">
    <source>
        <dbReference type="ARBA" id="ARBA00023251"/>
    </source>
</evidence>
<dbReference type="STRING" id="1168035.SAMN05444280_104117"/>
<dbReference type="SUPFAM" id="SSF56601">
    <property type="entry name" value="beta-lactamase/transpeptidase-like"/>
    <property type="match status" value="1"/>
</dbReference>
<dbReference type="Gene3D" id="3.40.710.10">
    <property type="entry name" value="DD-peptidase/beta-lactamase superfamily"/>
    <property type="match status" value="1"/>
</dbReference>
<dbReference type="PANTHER" id="PTHR22935:SF95">
    <property type="entry name" value="BETA-LACTAMASE-LIKE 1-RELATED"/>
    <property type="match status" value="1"/>
</dbReference>
<dbReference type="GO" id="GO:0046677">
    <property type="term" value="P:response to antibiotic"/>
    <property type="evidence" value="ECO:0007669"/>
    <property type="project" value="UniProtKB-UniRule"/>
</dbReference>
<dbReference type="InterPro" id="IPR051478">
    <property type="entry name" value="Beta-lactamase-like_AB/R"/>
</dbReference>
<evidence type="ECO:0000256" key="4">
    <source>
        <dbReference type="ARBA" id="ARBA00038473"/>
    </source>
</evidence>
<dbReference type="GO" id="GO:0008800">
    <property type="term" value="F:beta-lactamase activity"/>
    <property type="evidence" value="ECO:0007669"/>
    <property type="project" value="UniProtKB-UniRule"/>
</dbReference>
<dbReference type="EMBL" id="FQZE01000004">
    <property type="protein sequence ID" value="SHI65317.1"/>
    <property type="molecule type" value="Genomic_DNA"/>
</dbReference>
<evidence type="ECO:0000256" key="5">
    <source>
        <dbReference type="RuleBase" id="RU361140"/>
    </source>
</evidence>
<comment type="similarity">
    <text evidence="1 5">Belongs to the class-C beta-lactamase family.</text>
</comment>
<dbReference type="PANTHER" id="PTHR22935">
    <property type="entry name" value="PENICILLIN-BINDING PROTEIN"/>
    <property type="match status" value="1"/>
</dbReference>
<protein>
    <recommendedName>
        <fullName evidence="5">Beta-lactamase</fullName>
        <ecNumber evidence="5">3.5.2.6</ecNumber>
    </recommendedName>
</protein>
<evidence type="ECO:0000313" key="8">
    <source>
        <dbReference type="Proteomes" id="UP000184050"/>
    </source>
</evidence>
<dbReference type="GO" id="GO:0030288">
    <property type="term" value="C:outer membrane-bounded periplasmic space"/>
    <property type="evidence" value="ECO:0007669"/>
    <property type="project" value="InterPro"/>
</dbReference>
<feature type="domain" description="Beta-lactamase-related" evidence="6">
    <location>
        <begin position="57"/>
        <end position="348"/>
    </location>
</feature>
<evidence type="ECO:0000256" key="1">
    <source>
        <dbReference type="ARBA" id="ARBA00007840"/>
    </source>
</evidence>
<comment type="catalytic activity">
    <reaction evidence="5">
        <text>a beta-lactam + H2O = a substituted beta-amino acid</text>
        <dbReference type="Rhea" id="RHEA:20401"/>
        <dbReference type="ChEBI" id="CHEBI:15377"/>
        <dbReference type="ChEBI" id="CHEBI:35627"/>
        <dbReference type="ChEBI" id="CHEBI:140347"/>
        <dbReference type="EC" id="3.5.2.6"/>
    </reaction>
</comment>
<dbReference type="GO" id="GO:0017001">
    <property type="term" value="P:antibiotic catabolic process"/>
    <property type="evidence" value="ECO:0007669"/>
    <property type="project" value="InterPro"/>
</dbReference>
<evidence type="ECO:0000256" key="2">
    <source>
        <dbReference type="ARBA" id="ARBA00022801"/>
    </source>
</evidence>
<dbReference type="InterPro" id="IPR001466">
    <property type="entry name" value="Beta-lactam-related"/>
</dbReference>
<gene>
    <name evidence="7" type="ORF">SAMN05444280_104117</name>
</gene>
<dbReference type="Proteomes" id="UP000184050">
    <property type="component" value="Unassembled WGS sequence"/>
</dbReference>
<evidence type="ECO:0000259" key="6">
    <source>
        <dbReference type="Pfam" id="PF00144"/>
    </source>
</evidence>
<reference evidence="7 8" key="1">
    <citation type="submission" date="2016-11" db="EMBL/GenBank/DDBJ databases">
        <authorList>
            <person name="Jaros S."/>
            <person name="Januszkiewicz K."/>
            <person name="Wedrychowicz H."/>
        </authorList>
    </citation>
    <scope>NUCLEOTIDE SEQUENCE [LARGE SCALE GENOMIC DNA]</scope>
    <source>
        <strain evidence="7 8">DSM 27063</strain>
    </source>
</reference>
<organism evidence="7 8">
    <name type="scientific">Tangfeifania diversioriginum</name>
    <dbReference type="NCBI Taxonomy" id="1168035"/>
    <lineage>
        <taxon>Bacteria</taxon>
        <taxon>Pseudomonadati</taxon>
        <taxon>Bacteroidota</taxon>
        <taxon>Bacteroidia</taxon>
        <taxon>Marinilabiliales</taxon>
        <taxon>Prolixibacteraceae</taxon>
        <taxon>Tangfeifania</taxon>
    </lineage>
</organism>
<keyword evidence="8" id="KW-1185">Reference proteome</keyword>
<dbReference type="Pfam" id="PF00144">
    <property type="entry name" value="Beta-lactamase"/>
    <property type="match status" value="1"/>
</dbReference>
<name>A0A1M6CWD7_9BACT</name>
<comment type="similarity">
    <text evidence="4">Belongs to the beta-lactamase family.</text>
</comment>
<dbReference type="RefSeq" id="WP_073165869.1">
    <property type="nucleotide sequence ID" value="NZ_FQZE01000004.1"/>
</dbReference>
<evidence type="ECO:0000313" key="7">
    <source>
        <dbReference type="EMBL" id="SHI65317.1"/>
    </source>
</evidence>
<dbReference type="AlphaFoldDB" id="A0A1M6CWD7"/>